<protein>
    <submittedName>
        <fullName evidence="2">Vancomycin resistance protein YoaR</fullName>
    </submittedName>
</protein>
<keyword evidence="3" id="KW-1185">Reference proteome</keyword>
<proteinExistence type="predicted"/>
<feature type="region of interest" description="Disordered" evidence="1">
    <location>
        <begin position="284"/>
        <end position="306"/>
    </location>
</feature>
<reference evidence="2 3" key="1">
    <citation type="submission" date="2021-01" db="EMBL/GenBank/DDBJ databases">
        <title>Genomic Encyclopedia of Type Strains, Phase IV (KMG-IV): sequencing the most valuable type-strain genomes for metagenomic binning, comparative biology and taxonomic classification.</title>
        <authorList>
            <person name="Goeker M."/>
        </authorList>
    </citation>
    <scope>NUCLEOTIDE SEQUENCE [LARGE SCALE GENOMIC DNA]</scope>
    <source>
        <strain evidence="2 3">DSM 100968</strain>
    </source>
</reference>
<dbReference type="Pfam" id="PF04294">
    <property type="entry name" value="VanW"/>
    <property type="match status" value="1"/>
</dbReference>
<dbReference type="PANTHER" id="PTHR35788:SF1">
    <property type="entry name" value="EXPORTED PROTEIN"/>
    <property type="match status" value="1"/>
</dbReference>
<comment type="caution">
    <text evidence="2">The sequence shown here is derived from an EMBL/GenBank/DDBJ whole genome shotgun (WGS) entry which is preliminary data.</text>
</comment>
<evidence type="ECO:0000313" key="3">
    <source>
        <dbReference type="Proteomes" id="UP000823201"/>
    </source>
</evidence>
<dbReference type="InterPro" id="IPR007391">
    <property type="entry name" value="Vancomycin_resist_VanW"/>
</dbReference>
<name>A0ABS2Q6Z9_9BACL</name>
<dbReference type="EMBL" id="JAFBEV010000006">
    <property type="protein sequence ID" value="MBM7657508.1"/>
    <property type="molecule type" value="Genomic_DNA"/>
</dbReference>
<gene>
    <name evidence="2" type="ORF">JOC27_000957</name>
</gene>
<evidence type="ECO:0000256" key="1">
    <source>
        <dbReference type="SAM" id="MobiDB-lite"/>
    </source>
</evidence>
<feature type="compositionally biased region" description="Basic and acidic residues" evidence="1">
    <location>
        <begin position="296"/>
        <end position="306"/>
    </location>
</feature>
<accession>A0ABS2Q6Z9</accession>
<evidence type="ECO:0000313" key="2">
    <source>
        <dbReference type="EMBL" id="MBM7657508.1"/>
    </source>
</evidence>
<organism evidence="2 3">
    <name type="scientific">Sporolactobacillus spathodeae</name>
    <dbReference type="NCBI Taxonomy" id="1465502"/>
    <lineage>
        <taxon>Bacteria</taxon>
        <taxon>Bacillati</taxon>
        <taxon>Bacillota</taxon>
        <taxon>Bacilli</taxon>
        <taxon>Bacillales</taxon>
        <taxon>Sporolactobacillaceae</taxon>
        <taxon>Sporolactobacillus</taxon>
    </lineage>
</organism>
<dbReference type="Proteomes" id="UP000823201">
    <property type="component" value="Unassembled WGS sequence"/>
</dbReference>
<dbReference type="RefSeq" id="WP_239529738.1">
    <property type="nucleotide sequence ID" value="NZ_CBCRXA010000014.1"/>
</dbReference>
<dbReference type="PANTHER" id="PTHR35788">
    <property type="entry name" value="EXPORTED PROTEIN-RELATED"/>
    <property type="match status" value="1"/>
</dbReference>
<dbReference type="InterPro" id="IPR052913">
    <property type="entry name" value="Glycopeptide_resist_protein"/>
</dbReference>
<sequence>MFPIWIAALMLFQSTFSSTDLTLVDHGRTIAVLHRSDIALMEPGPPILDEQKIQRLSLWINKKVERPPVNAAIAPSDSITAGKSGQRLYQAVFKNRLIQAFYSKKSTRVNIPLLTTQPKVDSELLGQIRTEQISSYSTRFNPANESRANNIFLATQALNSTVVFPGETFSFNQTVGQRTTGKGYRVAKIIVRGEYSEGIGGGICQVSSTLFNAADKAGLQIVQRFSHSKHVSYVPPGRDATVSWYGPDFQFRNNYNQPILIRGKSGNGFLTLALYSSDVIKLAPKRVPSPPANPPKETRDKSERAE</sequence>